<keyword evidence="4" id="KW-1185">Reference proteome</keyword>
<comment type="caution">
    <text evidence="3">The sequence shown here is derived from an EMBL/GenBank/DDBJ whole genome shotgun (WGS) entry which is preliminary data.</text>
</comment>
<dbReference type="RefSeq" id="WP_061259853.1">
    <property type="nucleotide sequence ID" value="NZ_JBFALK010000025.1"/>
</dbReference>
<keyword evidence="1" id="KW-0534">Nitrate assimilation</keyword>
<dbReference type="Gene3D" id="1.10.3480.10">
    <property type="entry name" value="TorD-like"/>
    <property type="match status" value="1"/>
</dbReference>
<reference evidence="3 4" key="1">
    <citation type="submission" date="2024-06" db="EMBL/GenBank/DDBJ databases">
        <title>The Natural Products Discovery Center: Release of the First 8490 Sequenced Strains for Exploring Actinobacteria Biosynthetic Diversity.</title>
        <authorList>
            <person name="Kalkreuter E."/>
            <person name="Kautsar S.A."/>
            <person name="Yang D."/>
            <person name="Bader C.D."/>
            <person name="Teijaro C.N."/>
            <person name="Fluegel L."/>
            <person name="Davis C.M."/>
            <person name="Simpson J.R."/>
            <person name="Lauterbach L."/>
            <person name="Steele A.D."/>
            <person name="Gui C."/>
            <person name="Meng S."/>
            <person name="Li G."/>
            <person name="Viehrig K."/>
            <person name="Ye F."/>
            <person name="Su P."/>
            <person name="Kiefer A.F."/>
            <person name="Nichols A."/>
            <person name="Cepeda A.J."/>
            <person name="Yan W."/>
            <person name="Fan B."/>
            <person name="Jiang Y."/>
            <person name="Adhikari A."/>
            <person name="Zheng C.-J."/>
            <person name="Schuster L."/>
            <person name="Cowan T.M."/>
            <person name="Smanski M.J."/>
            <person name="Chevrette M.G."/>
            <person name="De Carvalho L.P.S."/>
            <person name="Shen B."/>
        </authorList>
    </citation>
    <scope>NUCLEOTIDE SEQUENCE [LARGE SCALE GENOMIC DNA]</scope>
    <source>
        <strain evidence="3 4">NPDC050100</strain>
    </source>
</reference>
<sequence length="206" mass="23052">MTGAEHAFKLASVLLQYPTMALFTGIDRLDEAGRAAPRAAREEFAAFLAWLRATPPGEVAGHYVDTFDLRRHSALYLTYYRYGDTRRRGTAMLAYKAAYRRAGFHPPDAELPDFVPLVLEFAALSREGVALLRRRRADLDLLRRALGSVDTPYAHVVEAVCALLPKLRRGELEAVRALWESGPPTEEVGLEPFAPPEYLSGQERRP</sequence>
<dbReference type="InterPro" id="IPR020945">
    <property type="entry name" value="DMSO/NO3_reduct_chaperone"/>
</dbReference>
<name>A0ABV3GQV8_MICGL</name>
<feature type="region of interest" description="Disordered" evidence="2">
    <location>
        <begin position="183"/>
        <end position="206"/>
    </location>
</feature>
<evidence type="ECO:0000256" key="1">
    <source>
        <dbReference type="ARBA" id="ARBA00023063"/>
    </source>
</evidence>
<dbReference type="InterPro" id="IPR003765">
    <property type="entry name" value="NO3_reductase_chaperone_NarJ"/>
</dbReference>
<organism evidence="3 4">
    <name type="scientific">Microtetraspora glauca</name>
    <dbReference type="NCBI Taxonomy" id="1996"/>
    <lineage>
        <taxon>Bacteria</taxon>
        <taxon>Bacillati</taxon>
        <taxon>Actinomycetota</taxon>
        <taxon>Actinomycetes</taxon>
        <taxon>Streptosporangiales</taxon>
        <taxon>Streptosporangiaceae</taxon>
        <taxon>Microtetraspora</taxon>
    </lineage>
</organism>
<dbReference type="NCBIfam" id="TIGR00684">
    <property type="entry name" value="narJ"/>
    <property type="match status" value="1"/>
</dbReference>
<dbReference type="PANTHER" id="PTHR43680">
    <property type="entry name" value="NITRATE REDUCTASE MOLYBDENUM COFACTOR ASSEMBLY CHAPERONE"/>
    <property type="match status" value="1"/>
</dbReference>
<dbReference type="Proteomes" id="UP001551675">
    <property type="component" value="Unassembled WGS sequence"/>
</dbReference>
<dbReference type="EMBL" id="JBFALK010000025">
    <property type="protein sequence ID" value="MEV0973882.1"/>
    <property type="molecule type" value="Genomic_DNA"/>
</dbReference>
<dbReference type="SUPFAM" id="SSF89155">
    <property type="entry name" value="TorD-like"/>
    <property type="match status" value="1"/>
</dbReference>
<accession>A0ABV3GQV8</accession>
<evidence type="ECO:0000313" key="3">
    <source>
        <dbReference type="EMBL" id="MEV0973882.1"/>
    </source>
</evidence>
<evidence type="ECO:0000313" key="4">
    <source>
        <dbReference type="Proteomes" id="UP001551675"/>
    </source>
</evidence>
<evidence type="ECO:0000256" key="2">
    <source>
        <dbReference type="SAM" id="MobiDB-lite"/>
    </source>
</evidence>
<dbReference type="PANTHER" id="PTHR43680:SF2">
    <property type="entry name" value="NITRATE REDUCTASE MOLYBDENUM COFACTOR ASSEMBLY CHAPERONE NARJ"/>
    <property type="match status" value="1"/>
</dbReference>
<protein>
    <submittedName>
        <fullName evidence="3">Nitrate reductase molybdenum cofactor assembly chaperone</fullName>
    </submittedName>
</protein>
<dbReference type="Pfam" id="PF02613">
    <property type="entry name" value="Nitrate_red_del"/>
    <property type="match status" value="1"/>
</dbReference>
<dbReference type="InterPro" id="IPR036411">
    <property type="entry name" value="TorD-like_sf"/>
</dbReference>
<proteinExistence type="predicted"/>
<gene>
    <name evidence="3" type="primary">narJ</name>
    <name evidence="3" type="ORF">AB0I59_35265</name>
</gene>